<evidence type="ECO:0000256" key="1">
    <source>
        <dbReference type="SAM" id="MobiDB-lite"/>
    </source>
</evidence>
<evidence type="ECO:0000313" key="3">
    <source>
        <dbReference type="Proteomes" id="UP000436088"/>
    </source>
</evidence>
<feature type="region of interest" description="Disordered" evidence="1">
    <location>
        <begin position="1"/>
        <end position="32"/>
    </location>
</feature>
<dbReference type="Proteomes" id="UP000436088">
    <property type="component" value="Unassembled WGS sequence"/>
</dbReference>
<comment type="caution">
    <text evidence="2">The sequence shown here is derived from an EMBL/GenBank/DDBJ whole genome shotgun (WGS) entry which is preliminary data.</text>
</comment>
<gene>
    <name evidence="2" type="ORF">F3Y22_tig00117021pilonHSYRG00317</name>
</gene>
<dbReference type="EMBL" id="VEPZ02001776">
    <property type="protein sequence ID" value="KAE8655741.1"/>
    <property type="molecule type" value="Genomic_DNA"/>
</dbReference>
<protein>
    <submittedName>
        <fullName evidence="2">F11F12.2-like protein</fullName>
    </submittedName>
</protein>
<reference evidence="2" key="1">
    <citation type="submission" date="2019-09" db="EMBL/GenBank/DDBJ databases">
        <title>Draft genome information of white flower Hibiscus syriacus.</title>
        <authorList>
            <person name="Kim Y.-M."/>
        </authorList>
    </citation>
    <scope>NUCLEOTIDE SEQUENCE [LARGE SCALE GENOMIC DNA]</scope>
    <source>
        <strain evidence="2">YM2019G1</strain>
    </source>
</reference>
<keyword evidence="3" id="KW-1185">Reference proteome</keyword>
<name>A0A6A2WEI0_HIBSY</name>
<evidence type="ECO:0000313" key="2">
    <source>
        <dbReference type="EMBL" id="KAE8655741.1"/>
    </source>
</evidence>
<proteinExistence type="predicted"/>
<accession>A0A6A2WEI0</accession>
<dbReference type="AlphaFoldDB" id="A0A6A2WEI0"/>
<sequence length="95" mass="10800">MIMMTTGDLGVHLQGKGRVTSTAEKERLLRDTNTSTREMKITISKKELELLAQQVEMQGLTLEQVLANMVNGHDGDYTRRNSFGRGSRRYKAFPR</sequence>
<organism evidence="2 3">
    <name type="scientific">Hibiscus syriacus</name>
    <name type="common">Rose of Sharon</name>
    <dbReference type="NCBI Taxonomy" id="106335"/>
    <lineage>
        <taxon>Eukaryota</taxon>
        <taxon>Viridiplantae</taxon>
        <taxon>Streptophyta</taxon>
        <taxon>Embryophyta</taxon>
        <taxon>Tracheophyta</taxon>
        <taxon>Spermatophyta</taxon>
        <taxon>Magnoliopsida</taxon>
        <taxon>eudicotyledons</taxon>
        <taxon>Gunneridae</taxon>
        <taxon>Pentapetalae</taxon>
        <taxon>rosids</taxon>
        <taxon>malvids</taxon>
        <taxon>Malvales</taxon>
        <taxon>Malvaceae</taxon>
        <taxon>Malvoideae</taxon>
        <taxon>Hibiscus</taxon>
    </lineage>
</organism>